<dbReference type="Proteomes" id="UP001633002">
    <property type="component" value="Unassembled WGS sequence"/>
</dbReference>
<comment type="caution">
    <text evidence="7">The sequence shown here is derived from an EMBL/GenBank/DDBJ whole genome shotgun (WGS) entry which is preliminary data.</text>
</comment>
<evidence type="ECO:0000256" key="2">
    <source>
        <dbReference type="ARBA" id="ARBA00022741"/>
    </source>
</evidence>
<evidence type="ECO:0000256" key="5">
    <source>
        <dbReference type="SAM" id="MobiDB-lite"/>
    </source>
</evidence>
<evidence type="ECO:0000313" key="7">
    <source>
        <dbReference type="EMBL" id="KAL3681538.1"/>
    </source>
</evidence>
<accession>A0ABD3GQU5</accession>
<keyword evidence="4" id="KW-0067">ATP-binding</keyword>
<dbReference type="InterPro" id="IPR050339">
    <property type="entry name" value="CC_SR_Kinase"/>
</dbReference>
<evidence type="ECO:0000259" key="6">
    <source>
        <dbReference type="PROSITE" id="PS50011"/>
    </source>
</evidence>
<organism evidence="7 8">
    <name type="scientific">Riccia sorocarpa</name>
    <dbReference type="NCBI Taxonomy" id="122646"/>
    <lineage>
        <taxon>Eukaryota</taxon>
        <taxon>Viridiplantae</taxon>
        <taxon>Streptophyta</taxon>
        <taxon>Embryophyta</taxon>
        <taxon>Marchantiophyta</taxon>
        <taxon>Marchantiopsida</taxon>
        <taxon>Marchantiidae</taxon>
        <taxon>Marchantiales</taxon>
        <taxon>Ricciaceae</taxon>
        <taxon>Riccia</taxon>
    </lineage>
</organism>
<dbReference type="Pfam" id="PF07714">
    <property type="entry name" value="PK_Tyr_Ser-Thr"/>
    <property type="match status" value="1"/>
</dbReference>
<dbReference type="PROSITE" id="PS50011">
    <property type="entry name" value="PROTEIN_KINASE_DOM"/>
    <property type="match status" value="1"/>
</dbReference>
<feature type="region of interest" description="Disordered" evidence="5">
    <location>
        <begin position="1"/>
        <end position="50"/>
    </location>
</feature>
<feature type="region of interest" description="Disordered" evidence="5">
    <location>
        <begin position="535"/>
        <end position="555"/>
    </location>
</feature>
<dbReference type="AlphaFoldDB" id="A0ABD3GQU5"/>
<name>A0ABD3GQU5_9MARC</name>
<keyword evidence="2" id="KW-0547">Nucleotide-binding</keyword>
<reference evidence="7 8" key="1">
    <citation type="submission" date="2024-09" db="EMBL/GenBank/DDBJ databases">
        <title>Chromosome-scale assembly of Riccia sorocarpa.</title>
        <authorList>
            <person name="Paukszto L."/>
        </authorList>
    </citation>
    <scope>NUCLEOTIDE SEQUENCE [LARGE SCALE GENOMIC DNA]</scope>
    <source>
        <strain evidence="7">LP-2024</strain>
        <tissue evidence="7">Aerial parts of the thallus</tissue>
    </source>
</reference>
<feature type="compositionally biased region" description="Polar residues" evidence="5">
    <location>
        <begin position="35"/>
        <end position="45"/>
    </location>
</feature>
<dbReference type="InterPro" id="IPR000719">
    <property type="entry name" value="Prot_kinase_dom"/>
</dbReference>
<dbReference type="EMBL" id="JBJQOH010000007">
    <property type="protein sequence ID" value="KAL3681538.1"/>
    <property type="molecule type" value="Genomic_DNA"/>
</dbReference>
<protein>
    <recommendedName>
        <fullName evidence="6">Protein kinase domain-containing protein</fullName>
    </recommendedName>
</protein>
<keyword evidence="8" id="KW-1185">Reference proteome</keyword>
<dbReference type="SMART" id="SM00220">
    <property type="entry name" value="S_TKc"/>
    <property type="match status" value="1"/>
</dbReference>
<gene>
    <name evidence="7" type="ORF">R1sor_024494</name>
</gene>
<keyword evidence="3" id="KW-0418">Kinase</keyword>
<dbReference type="Gene3D" id="1.10.510.10">
    <property type="entry name" value="Transferase(Phosphotransferase) domain 1"/>
    <property type="match status" value="1"/>
</dbReference>
<feature type="domain" description="Protein kinase" evidence="6">
    <location>
        <begin position="166"/>
        <end position="516"/>
    </location>
</feature>
<evidence type="ECO:0000256" key="3">
    <source>
        <dbReference type="ARBA" id="ARBA00022777"/>
    </source>
</evidence>
<evidence type="ECO:0000313" key="8">
    <source>
        <dbReference type="Proteomes" id="UP001633002"/>
    </source>
</evidence>
<dbReference type="GO" id="GO:0016301">
    <property type="term" value="F:kinase activity"/>
    <property type="evidence" value="ECO:0007669"/>
    <property type="project" value="UniProtKB-KW"/>
</dbReference>
<feature type="compositionally biased region" description="Low complexity" evidence="5">
    <location>
        <begin position="1"/>
        <end position="10"/>
    </location>
</feature>
<dbReference type="InterPro" id="IPR001245">
    <property type="entry name" value="Ser-Thr/Tyr_kinase_cat_dom"/>
</dbReference>
<sequence>MASSSGSSSSSRKRKGKSPEIPEDGELMAEVPLLTQPSKNKSGPSVSIEEKNQRLKENAIMRHSWFIWFIGLSESDEWRRRYWTPGTEEGKKLLEGKLVELGTAAYNAATMDQHVYGMEASALEVQKRLLRAVKAVPTQLVENYDKWLKSPQFDAWSMGSEDRKWALPWQLRSPGPRQEIFRTRARVWEVGCLDPTLAKQLGAHDVVFYVAKRLVTRGTRTGFDEAVKEMSAFPISHPAICRPIGGMLDRETPTLLFPWWNGGHIVKWIGIERELRWRLAPNGLRYVTVPNEVRNRYSTDDQDSADIFRGHRLQMAVTLLQGLTFMHSKDWLHCDIHPRNIFVHFPLWDWDDKGKMDVRVDNPSDANARRIKRKLVFVALGDLGWAQKKKDAEKGRFSLDKHEKTTREWVAPELTYPRAPYDAQGNQYVTNFTESSDVFALGWVLKEFCGDFFTQMSSRLLALYDESMFAKEFPTSSGTSLPHSFHAAKLKEALDIMTTRNIANRPDIRRTAHYWVTFFQEQLMVDPFECQRPIEDKPRAKEHPDGPRELGGDLL</sequence>
<keyword evidence="1" id="KW-0808">Transferase</keyword>
<dbReference type="PANTHER" id="PTHR11042">
    <property type="entry name" value="EUKARYOTIC TRANSLATION INITIATION FACTOR 2-ALPHA KINASE EIF2-ALPHA KINASE -RELATED"/>
    <property type="match status" value="1"/>
</dbReference>
<dbReference type="SUPFAM" id="SSF56112">
    <property type="entry name" value="Protein kinase-like (PK-like)"/>
    <property type="match status" value="1"/>
</dbReference>
<dbReference type="InterPro" id="IPR011009">
    <property type="entry name" value="Kinase-like_dom_sf"/>
</dbReference>
<proteinExistence type="predicted"/>
<evidence type="ECO:0000256" key="4">
    <source>
        <dbReference type="ARBA" id="ARBA00022840"/>
    </source>
</evidence>
<dbReference type="GO" id="GO:0005524">
    <property type="term" value="F:ATP binding"/>
    <property type="evidence" value="ECO:0007669"/>
    <property type="project" value="UniProtKB-KW"/>
</dbReference>
<evidence type="ECO:0000256" key="1">
    <source>
        <dbReference type="ARBA" id="ARBA00022679"/>
    </source>
</evidence>